<dbReference type="Proteomes" id="UP000231279">
    <property type="component" value="Unassembled WGS sequence"/>
</dbReference>
<dbReference type="Pfam" id="PF04043">
    <property type="entry name" value="PMEI"/>
    <property type="match status" value="1"/>
</dbReference>
<evidence type="ECO:0000313" key="7">
    <source>
        <dbReference type="Proteomes" id="UP000231279"/>
    </source>
</evidence>
<dbReference type="AlphaFoldDB" id="A0A2G9HUA0"/>
<keyword evidence="1 4" id="KW-0732">Signal</keyword>
<dbReference type="OrthoDB" id="883701at2759"/>
<keyword evidence="7" id="KW-1185">Reference proteome</keyword>
<reference evidence="7" key="1">
    <citation type="journal article" date="2018" name="Gigascience">
        <title>Genome assembly of the Pink Ipe (Handroanthus impetiginosus, Bignoniaceae), a highly valued, ecologically keystone Neotropical timber forest tree.</title>
        <authorList>
            <person name="Silva-Junior O.B."/>
            <person name="Grattapaglia D."/>
            <person name="Novaes E."/>
            <person name="Collevatti R.G."/>
        </authorList>
    </citation>
    <scope>NUCLEOTIDE SEQUENCE [LARGE SCALE GENOMIC DNA]</scope>
    <source>
        <strain evidence="7">cv. UFG-1</strain>
    </source>
</reference>
<proteinExistence type="inferred from homology"/>
<protein>
    <recommendedName>
        <fullName evidence="5">Pectinesterase inhibitor domain-containing protein</fullName>
    </recommendedName>
</protein>
<gene>
    <name evidence="6" type="ORF">CDL12_06199</name>
</gene>
<comment type="caution">
    <text evidence="6">The sequence shown here is derived from an EMBL/GenBank/DDBJ whole genome shotgun (WGS) entry which is preliminary data.</text>
</comment>
<sequence>MPPLFLLASILLSFLCKCQGDSIDDVCSNSRNPSLCDHTLRADVRSRGASLRGLGKIILENAQSSTQATMDVAKSINGNKDNKEIADICIKICNFAIQNLNDCQALLKARNRESISALKAKAMTALIDVSACDDEFAASEPPTLRKATSKAQDFISMILAVANRL</sequence>
<dbReference type="GO" id="GO:0046910">
    <property type="term" value="F:pectinesterase inhibitor activity"/>
    <property type="evidence" value="ECO:0007669"/>
    <property type="project" value="InterPro"/>
</dbReference>
<accession>A0A2G9HUA0</accession>
<evidence type="ECO:0000313" key="6">
    <source>
        <dbReference type="EMBL" id="PIN21098.1"/>
    </source>
</evidence>
<evidence type="ECO:0000256" key="4">
    <source>
        <dbReference type="SAM" id="SignalP"/>
    </source>
</evidence>
<dbReference type="InterPro" id="IPR052421">
    <property type="entry name" value="PCW_Enzyme_Inhibitor"/>
</dbReference>
<dbReference type="PANTHER" id="PTHR36710:SF4">
    <property type="entry name" value="PLANT INVERTASE_PECTIN METHYLESTERASE INHIBITOR SUPERFAMILY PROTEIN"/>
    <property type="match status" value="1"/>
</dbReference>
<comment type="similarity">
    <text evidence="3">Belongs to the PMEI family.</text>
</comment>
<dbReference type="SMART" id="SM00856">
    <property type="entry name" value="PMEI"/>
    <property type="match status" value="1"/>
</dbReference>
<evidence type="ECO:0000256" key="1">
    <source>
        <dbReference type="ARBA" id="ARBA00022729"/>
    </source>
</evidence>
<evidence type="ECO:0000256" key="3">
    <source>
        <dbReference type="ARBA" id="ARBA00038471"/>
    </source>
</evidence>
<dbReference type="InterPro" id="IPR035513">
    <property type="entry name" value="Invertase/methylesterase_inhib"/>
</dbReference>
<feature type="signal peptide" evidence="4">
    <location>
        <begin position="1"/>
        <end position="20"/>
    </location>
</feature>
<name>A0A2G9HUA0_9LAMI</name>
<evidence type="ECO:0000256" key="2">
    <source>
        <dbReference type="ARBA" id="ARBA00023157"/>
    </source>
</evidence>
<evidence type="ECO:0000259" key="5">
    <source>
        <dbReference type="SMART" id="SM00856"/>
    </source>
</evidence>
<dbReference type="CDD" id="cd15797">
    <property type="entry name" value="PMEI"/>
    <property type="match status" value="1"/>
</dbReference>
<feature type="chain" id="PRO_5013661501" description="Pectinesterase inhibitor domain-containing protein" evidence="4">
    <location>
        <begin position="21"/>
        <end position="165"/>
    </location>
</feature>
<feature type="domain" description="Pectinesterase inhibitor" evidence="5">
    <location>
        <begin position="18"/>
        <end position="161"/>
    </location>
</feature>
<dbReference type="PANTHER" id="PTHR36710">
    <property type="entry name" value="PECTINESTERASE INHIBITOR-LIKE"/>
    <property type="match status" value="1"/>
</dbReference>
<organism evidence="6 7">
    <name type="scientific">Handroanthus impetiginosus</name>
    <dbReference type="NCBI Taxonomy" id="429701"/>
    <lineage>
        <taxon>Eukaryota</taxon>
        <taxon>Viridiplantae</taxon>
        <taxon>Streptophyta</taxon>
        <taxon>Embryophyta</taxon>
        <taxon>Tracheophyta</taxon>
        <taxon>Spermatophyta</taxon>
        <taxon>Magnoliopsida</taxon>
        <taxon>eudicotyledons</taxon>
        <taxon>Gunneridae</taxon>
        <taxon>Pentapetalae</taxon>
        <taxon>asterids</taxon>
        <taxon>lamiids</taxon>
        <taxon>Lamiales</taxon>
        <taxon>Bignoniaceae</taxon>
        <taxon>Crescentiina</taxon>
        <taxon>Tabebuia alliance</taxon>
        <taxon>Handroanthus</taxon>
    </lineage>
</organism>
<dbReference type="EMBL" id="NKXS01001002">
    <property type="protein sequence ID" value="PIN21098.1"/>
    <property type="molecule type" value="Genomic_DNA"/>
</dbReference>
<keyword evidence="2" id="KW-1015">Disulfide bond</keyword>
<dbReference type="InterPro" id="IPR006501">
    <property type="entry name" value="Pectinesterase_inhib_dom"/>
</dbReference>
<dbReference type="Gene3D" id="1.20.140.40">
    <property type="entry name" value="Invertase/pectin methylesterase inhibitor family protein"/>
    <property type="match status" value="1"/>
</dbReference>
<dbReference type="NCBIfam" id="TIGR01614">
    <property type="entry name" value="PME_inhib"/>
    <property type="match status" value="1"/>
</dbReference>
<dbReference type="SUPFAM" id="SSF101148">
    <property type="entry name" value="Plant invertase/pectin methylesterase inhibitor"/>
    <property type="match status" value="1"/>
</dbReference>
<dbReference type="InterPro" id="IPR034086">
    <property type="entry name" value="PMEI_plant"/>
</dbReference>